<dbReference type="AlphaFoldDB" id="A0A059BB08"/>
<name>A0A059BB08_EUCGR</name>
<dbReference type="GO" id="GO:0048268">
    <property type="term" value="P:clathrin coat assembly"/>
    <property type="evidence" value="ECO:0007669"/>
    <property type="project" value="InterPro"/>
</dbReference>
<evidence type="ECO:0000256" key="6">
    <source>
        <dbReference type="ARBA" id="ARBA00023136"/>
    </source>
</evidence>
<dbReference type="OrthoDB" id="44015at2759"/>
<organism evidence="11">
    <name type="scientific">Eucalyptus grandis</name>
    <name type="common">Flooded gum</name>
    <dbReference type="NCBI Taxonomy" id="71139"/>
    <lineage>
        <taxon>Eukaryota</taxon>
        <taxon>Viridiplantae</taxon>
        <taxon>Streptophyta</taxon>
        <taxon>Embryophyta</taxon>
        <taxon>Tracheophyta</taxon>
        <taxon>Spermatophyta</taxon>
        <taxon>Magnoliopsida</taxon>
        <taxon>eudicotyledons</taxon>
        <taxon>Gunneridae</taxon>
        <taxon>Pentapetalae</taxon>
        <taxon>rosids</taxon>
        <taxon>malvids</taxon>
        <taxon>Myrtales</taxon>
        <taxon>Myrtaceae</taxon>
        <taxon>Myrtoideae</taxon>
        <taxon>Eucalypteae</taxon>
        <taxon>Eucalyptus</taxon>
    </lineage>
</organism>
<comment type="subcellular location">
    <subcellularLocation>
        <location evidence="1">Cytoplasmic vesicle</location>
        <location evidence="1">Clathrin-coated vesicle</location>
    </subcellularLocation>
    <subcellularLocation>
        <location evidence="2">Golgi apparatus</location>
    </subcellularLocation>
    <subcellularLocation>
        <location evidence="3">Membrane</location>
        <location evidence="3">Clathrin-coated pit</location>
    </subcellularLocation>
</comment>
<dbReference type="GO" id="GO:0072583">
    <property type="term" value="P:clathrin-dependent endocytosis"/>
    <property type="evidence" value="ECO:0000318"/>
    <property type="project" value="GO_Central"/>
</dbReference>
<evidence type="ECO:0000256" key="2">
    <source>
        <dbReference type="ARBA" id="ARBA00004555"/>
    </source>
</evidence>
<evidence type="ECO:0000256" key="8">
    <source>
        <dbReference type="ARBA" id="ARBA00023329"/>
    </source>
</evidence>
<dbReference type="PROSITE" id="PS50942">
    <property type="entry name" value="ENTH"/>
    <property type="match status" value="1"/>
</dbReference>
<feature type="compositionally biased region" description="Basic and acidic residues" evidence="9">
    <location>
        <begin position="364"/>
        <end position="375"/>
    </location>
</feature>
<feature type="domain" description="ENTH" evidence="10">
    <location>
        <begin position="26"/>
        <end position="162"/>
    </location>
</feature>
<evidence type="ECO:0000256" key="3">
    <source>
        <dbReference type="ARBA" id="ARBA00004600"/>
    </source>
</evidence>
<dbReference type="Gene3D" id="1.25.40.90">
    <property type="match status" value="1"/>
</dbReference>
<dbReference type="GO" id="GO:0006900">
    <property type="term" value="P:vesicle budding from membrane"/>
    <property type="evidence" value="ECO:0000318"/>
    <property type="project" value="GO_Central"/>
</dbReference>
<keyword evidence="5" id="KW-0333">Golgi apparatus</keyword>
<dbReference type="eggNOG" id="KOG0251">
    <property type="taxonomic scope" value="Eukaryota"/>
</dbReference>
<dbReference type="GO" id="GO:0005905">
    <property type="term" value="C:clathrin-coated pit"/>
    <property type="evidence" value="ECO:0000318"/>
    <property type="project" value="GO_Central"/>
</dbReference>
<evidence type="ECO:0000256" key="1">
    <source>
        <dbReference type="ARBA" id="ARBA00004132"/>
    </source>
</evidence>
<gene>
    <name evidence="11" type="ORF">EUGRSUZ_G00657</name>
</gene>
<dbReference type="GO" id="GO:0000149">
    <property type="term" value="F:SNARE binding"/>
    <property type="evidence" value="ECO:0000318"/>
    <property type="project" value="GO_Central"/>
</dbReference>
<dbReference type="InParanoid" id="A0A059BB08"/>
<dbReference type="InterPro" id="IPR008942">
    <property type="entry name" value="ENTH_VHS"/>
</dbReference>
<dbReference type="Pfam" id="PF07651">
    <property type="entry name" value="ANTH"/>
    <property type="match status" value="1"/>
</dbReference>
<reference evidence="11" key="1">
    <citation type="submission" date="2013-07" db="EMBL/GenBank/DDBJ databases">
        <title>The genome of Eucalyptus grandis.</title>
        <authorList>
            <person name="Schmutz J."/>
            <person name="Hayes R."/>
            <person name="Myburg A."/>
            <person name="Tuskan G."/>
            <person name="Grattapaglia D."/>
            <person name="Rokhsar D.S."/>
        </authorList>
    </citation>
    <scope>NUCLEOTIDE SEQUENCE</scope>
    <source>
        <tissue evidence="11">Leaf extractions</tissue>
    </source>
</reference>
<dbReference type="InterPro" id="IPR013809">
    <property type="entry name" value="ENTH"/>
</dbReference>
<dbReference type="GO" id="GO:0005794">
    <property type="term" value="C:Golgi apparatus"/>
    <property type="evidence" value="ECO:0007669"/>
    <property type="project" value="UniProtKB-SubCell"/>
</dbReference>
<evidence type="ECO:0000256" key="4">
    <source>
        <dbReference type="ARBA" id="ARBA00022583"/>
    </source>
</evidence>
<keyword evidence="6" id="KW-0472">Membrane</keyword>
<proteinExistence type="predicted"/>
<dbReference type="KEGG" id="egr:104452759"/>
<keyword evidence="8" id="KW-0968">Cytoplasmic vesicle</keyword>
<dbReference type="SMART" id="SM00273">
    <property type="entry name" value="ENTH"/>
    <property type="match status" value="1"/>
</dbReference>
<dbReference type="Gramene" id="KCW63066">
    <property type="protein sequence ID" value="KCW63066"/>
    <property type="gene ID" value="EUGRSUZ_G00657"/>
</dbReference>
<evidence type="ECO:0000313" key="11">
    <source>
        <dbReference type="EMBL" id="KCW63066.1"/>
    </source>
</evidence>
<dbReference type="Gene3D" id="1.20.58.150">
    <property type="entry name" value="ANTH domain"/>
    <property type="match status" value="1"/>
</dbReference>
<dbReference type="EMBL" id="KK198759">
    <property type="protein sequence ID" value="KCW63066.1"/>
    <property type="molecule type" value="Genomic_DNA"/>
</dbReference>
<evidence type="ECO:0000259" key="10">
    <source>
        <dbReference type="PROSITE" id="PS50942"/>
    </source>
</evidence>
<dbReference type="GO" id="GO:0030136">
    <property type="term" value="C:clathrin-coated vesicle"/>
    <property type="evidence" value="ECO:0000318"/>
    <property type="project" value="GO_Central"/>
</dbReference>
<dbReference type="SUPFAM" id="SSF48464">
    <property type="entry name" value="ENTH/VHS domain"/>
    <property type="match status" value="1"/>
</dbReference>
<dbReference type="GO" id="GO:0005546">
    <property type="term" value="F:phosphatidylinositol-4,5-bisphosphate binding"/>
    <property type="evidence" value="ECO:0000318"/>
    <property type="project" value="GO_Central"/>
</dbReference>
<dbReference type="STRING" id="71139.A0A059BB08"/>
<dbReference type="GO" id="GO:0005545">
    <property type="term" value="F:1-phosphatidylinositol binding"/>
    <property type="evidence" value="ECO:0000318"/>
    <property type="project" value="GO_Central"/>
</dbReference>
<dbReference type="PANTHER" id="PTHR22951">
    <property type="entry name" value="CLATHRIN ASSEMBLY PROTEIN"/>
    <property type="match status" value="1"/>
</dbReference>
<dbReference type="InterPro" id="IPR048050">
    <property type="entry name" value="ANTH_N_plant"/>
</dbReference>
<dbReference type="InterPro" id="IPR014712">
    <property type="entry name" value="ANTH_dom_sf"/>
</dbReference>
<dbReference type="FunFam" id="1.20.58.150:FF:000005">
    <property type="entry name" value="putative clathrin assembly protein At2g25430"/>
    <property type="match status" value="1"/>
</dbReference>
<evidence type="ECO:0000256" key="9">
    <source>
        <dbReference type="SAM" id="MobiDB-lite"/>
    </source>
</evidence>
<dbReference type="OMA" id="YDVTEMM"/>
<keyword evidence="4" id="KW-0254">Endocytosis</keyword>
<dbReference type="PANTHER" id="PTHR22951:SF12">
    <property type="entry name" value="OS05G0426100 PROTEIN"/>
    <property type="match status" value="1"/>
</dbReference>
<dbReference type="InterPro" id="IPR011417">
    <property type="entry name" value="ANTH_dom"/>
</dbReference>
<feature type="region of interest" description="Disordered" evidence="9">
    <location>
        <begin position="339"/>
        <end position="376"/>
    </location>
</feature>
<dbReference type="SUPFAM" id="SSF89009">
    <property type="entry name" value="GAT-like domain"/>
    <property type="match status" value="1"/>
</dbReference>
<dbReference type="FunCoup" id="A0A059BB08">
    <property type="interactions" value="1142"/>
</dbReference>
<evidence type="ECO:0000256" key="7">
    <source>
        <dbReference type="ARBA" id="ARBA00023176"/>
    </source>
</evidence>
<dbReference type="InterPro" id="IPR045192">
    <property type="entry name" value="AP180-like"/>
</dbReference>
<keyword evidence="7" id="KW-0168">Coated pit</keyword>
<dbReference type="GO" id="GO:0032050">
    <property type="term" value="F:clathrin heavy chain binding"/>
    <property type="evidence" value="ECO:0000318"/>
    <property type="project" value="GO_Central"/>
</dbReference>
<dbReference type="CDD" id="cd16987">
    <property type="entry name" value="ANTH_N_AP180_plant"/>
    <property type="match status" value="1"/>
</dbReference>
<accession>A0A059BB08</accession>
<protein>
    <recommendedName>
        <fullName evidence="10">ENTH domain-containing protein</fullName>
    </recommendedName>
</protein>
<sequence>MGSSKLRRALGAVKDQTSIGLAKVGPGRSSHSDLEIAIVKATRHDDFPAEEKYILEIISLTCYSRSSISACIDTLSKRLNKTRNWTVALKTLILIQRLLTKGDPAYEEEIFFAMRRGTRFLNMSDFRDASRSNSWDFSAFVRTYALYLDEQLEYKMLGRRRKRGKYGLDEEEEEDGQASIKNTPVPEMKCDQMFSKMQHFQQLLERFLACKPTGRAKNDRVIFVALYPIVKESFQLYYEMTEIMAILVDRFTGMEIADCVKAYEIFSRMGKQFDALEAFYTWCKNVGIARTSEYPEIERITQKKLDLMDDVIRDKAAVAKGERAPNAKPKNVIVQETVEAEASEPDMNSIKALPPPEGLSEPAVAEKEEPKKEDAQQQADLLNLGDNAAAPAEHGDKMAWALFDGDALPVGPDPAPKWEAFGNDTADWESSLVQSASSLSNQKTTLAGGLDMWSFNGMYQHGATAAAARTSAACAGNGSASSVTVRPAGQPAMLALPAPPAPVGGATRNFVDPFAASLTVAPPPYVQISDLEKKQRHLVDEQLLWQQYSRDGMRGQLGMANLQANSHNMGGYTRSY</sequence>
<evidence type="ECO:0000256" key="5">
    <source>
        <dbReference type="ARBA" id="ARBA00023034"/>
    </source>
</evidence>
<dbReference type="FunFam" id="1.25.40.90:FF:000019">
    <property type="entry name" value="Clathrin coat assembly protein"/>
    <property type="match status" value="1"/>
</dbReference>